<dbReference type="STRING" id="1348114.OM33_06345"/>
<dbReference type="Pfam" id="PF04402">
    <property type="entry name" value="SIMPL"/>
    <property type="match status" value="1"/>
</dbReference>
<organism evidence="1 2">
    <name type="scientific">Pseudoalteromonas piratica</name>
    <dbReference type="NCBI Taxonomy" id="1348114"/>
    <lineage>
        <taxon>Bacteria</taxon>
        <taxon>Pseudomonadati</taxon>
        <taxon>Pseudomonadota</taxon>
        <taxon>Gammaproteobacteria</taxon>
        <taxon>Alteromonadales</taxon>
        <taxon>Pseudoalteromonadaceae</taxon>
        <taxon>Pseudoalteromonas</taxon>
    </lineage>
</organism>
<dbReference type="EMBL" id="CP009888">
    <property type="protein sequence ID" value="AIY64807.1"/>
    <property type="molecule type" value="Genomic_DNA"/>
</dbReference>
<dbReference type="HOGENOM" id="CLU_077423_1_0_6"/>
<dbReference type="Proteomes" id="UP000030341">
    <property type="component" value="Chromosome 1"/>
</dbReference>
<dbReference type="AlphaFoldDB" id="A0A0A7EFN0"/>
<keyword evidence="2" id="KW-1185">Reference proteome</keyword>
<dbReference type="PANTHER" id="PTHR34387:SF2">
    <property type="entry name" value="SLR1258 PROTEIN"/>
    <property type="match status" value="1"/>
</dbReference>
<dbReference type="PANTHER" id="PTHR34387">
    <property type="entry name" value="SLR1258 PROTEIN"/>
    <property type="match status" value="1"/>
</dbReference>
<dbReference type="KEGG" id="pseo:OM33_06345"/>
<dbReference type="PIRSF" id="PIRSF029033">
    <property type="entry name" value="UCP029033"/>
    <property type="match status" value="1"/>
</dbReference>
<proteinExistence type="predicted"/>
<dbReference type="RefSeq" id="WP_038640121.1">
    <property type="nucleotide sequence ID" value="NZ_CP009888.1"/>
</dbReference>
<evidence type="ECO:0000313" key="1">
    <source>
        <dbReference type="EMBL" id="AIY64807.1"/>
    </source>
</evidence>
<sequence length="235" mass="25982">MTKQSITMSLIFAAAIILASVILKQGIVEFKTLDRSVSVKGLAEKEVMANTVIWPINYSLAGNDLTALIGELETKNQAVRAFLALHGFADDEVSVAPPNVADKLAQPYAQLEKGQMRYFVMSSITVYSHEPEKVRHALTKVTQLAKQGIAISSDRYDAKVQYIFTGLNDIKPEMIQQATEKAREVAQKFASDSNSTLGKIKSARQGQFTIADRDSNSPHIKRVRVVSSLEYYLVD</sequence>
<dbReference type="InterPro" id="IPR007497">
    <property type="entry name" value="SIMPL/DUF541"/>
</dbReference>
<dbReference type="eggNOG" id="COG2859">
    <property type="taxonomic scope" value="Bacteria"/>
</dbReference>
<protein>
    <submittedName>
        <fullName evidence="1">Periplasmic protein</fullName>
    </submittedName>
</protein>
<dbReference type="InterPro" id="IPR016907">
    <property type="entry name" value="UCP029033"/>
</dbReference>
<dbReference type="GO" id="GO:0006974">
    <property type="term" value="P:DNA damage response"/>
    <property type="evidence" value="ECO:0007669"/>
    <property type="project" value="TreeGrafter"/>
</dbReference>
<name>A0A0A7EFN0_9GAMM</name>
<evidence type="ECO:0000313" key="2">
    <source>
        <dbReference type="Proteomes" id="UP000030341"/>
    </source>
</evidence>
<gene>
    <name evidence="1" type="ORF">OM33_06345</name>
</gene>
<accession>A0A0A7EFN0</accession>
<reference evidence="1 2" key="1">
    <citation type="submission" date="2014-11" db="EMBL/GenBank/DDBJ databases">
        <title>Complete Genome Sequence of Pseudoalteromonas sp. Strain OCN003 Isolated from Kaneohe Bay, Oahu, Hawaii.</title>
        <authorList>
            <person name="Beurmann S."/>
            <person name="Videau P."/>
            <person name="Ushijima B."/>
            <person name="Smith A.M."/>
            <person name="Aeby G.S."/>
            <person name="Callahan S.M."/>
            <person name="Belcaid M."/>
        </authorList>
    </citation>
    <scope>NUCLEOTIDE SEQUENCE [LARGE SCALE GENOMIC DNA]</scope>
    <source>
        <strain evidence="1 2">OCN003</strain>
    </source>
</reference>
<dbReference type="InterPro" id="IPR052022">
    <property type="entry name" value="26kDa_periplasmic_antigen"/>
</dbReference>
<dbReference type="OrthoDB" id="9806540at2"/>